<dbReference type="RefSeq" id="WP_230841681.1">
    <property type="nucleotide sequence ID" value="NZ_CP063845.1"/>
</dbReference>
<evidence type="ECO:0000313" key="2">
    <source>
        <dbReference type="EMBL" id="UFP94630.1"/>
    </source>
</evidence>
<protein>
    <submittedName>
        <fullName evidence="2">Uncharacterized protein</fullName>
    </submittedName>
</protein>
<organism evidence="2 3">
    <name type="scientific">Gloeobacter morelensis MG652769</name>
    <dbReference type="NCBI Taxonomy" id="2781736"/>
    <lineage>
        <taxon>Bacteria</taxon>
        <taxon>Bacillati</taxon>
        <taxon>Cyanobacteriota</taxon>
        <taxon>Cyanophyceae</taxon>
        <taxon>Gloeobacterales</taxon>
        <taxon>Gloeobacteraceae</taxon>
        <taxon>Gloeobacter</taxon>
        <taxon>Gloeobacter morelensis</taxon>
    </lineage>
</organism>
<dbReference type="Proteomes" id="UP001054846">
    <property type="component" value="Chromosome"/>
</dbReference>
<sequence length="105" mass="11658">MKTHPSTASPKNKPIEVIRDGVLKATIWENESENGVIYSTTLARTYHANDGSLKDAHSFSGSELLRVAELARQAYAAVNAYRRDHAPEPEPQHEESLTDAYHNAL</sequence>
<evidence type="ECO:0000256" key="1">
    <source>
        <dbReference type="SAM" id="MobiDB-lite"/>
    </source>
</evidence>
<feature type="region of interest" description="Disordered" evidence="1">
    <location>
        <begin position="83"/>
        <end position="105"/>
    </location>
</feature>
<feature type="compositionally biased region" description="Basic and acidic residues" evidence="1">
    <location>
        <begin position="83"/>
        <end position="96"/>
    </location>
</feature>
<evidence type="ECO:0000313" key="3">
    <source>
        <dbReference type="Proteomes" id="UP001054846"/>
    </source>
</evidence>
<gene>
    <name evidence="2" type="ORF">ISF26_23345</name>
</gene>
<keyword evidence="3" id="KW-1185">Reference proteome</keyword>
<name>A0ABY3PLY0_9CYAN</name>
<reference evidence="2 3" key="1">
    <citation type="journal article" date="2021" name="Genome Biol. Evol.">
        <title>Complete Genome Sequencing of a Novel Gloeobacter Species from a Waterfall Cave in Mexico.</title>
        <authorList>
            <person name="Saw J.H."/>
            <person name="Cardona T."/>
            <person name="Montejano G."/>
        </authorList>
    </citation>
    <scope>NUCLEOTIDE SEQUENCE [LARGE SCALE GENOMIC DNA]</scope>
    <source>
        <strain evidence="2">MG652769</strain>
    </source>
</reference>
<proteinExistence type="predicted"/>
<dbReference type="EMBL" id="CP063845">
    <property type="protein sequence ID" value="UFP94630.1"/>
    <property type="molecule type" value="Genomic_DNA"/>
</dbReference>
<accession>A0ABY3PLY0</accession>